<dbReference type="Gene3D" id="3.30.1330.40">
    <property type="entry name" value="RutC-like"/>
    <property type="match status" value="1"/>
</dbReference>
<sequence length="140" mass="15244">MNLDSESIIAMPPIETINAAGLPIPAGHYSHATRAGNLVCVSGQLPIRPDGTHTGDRPFEEQAEQTLANLRTVLEAAGASLTDCIEVTVYLVGVEHWKLFNEIYARHFGAWKPARAVVPVGALHYGYLLEISARAWIERA</sequence>
<keyword evidence="3" id="KW-1185">Reference proteome</keyword>
<dbReference type="PROSITE" id="PS01094">
    <property type="entry name" value="UPF0076"/>
    <property type="match status" value="1"/>
</dbReference>
<dbReference type="PANTHER" id="PTHR11803:SF58">
    <property type="entry name" value="PROTEIN HMF1-RELATED"/>
    <property type="match status" value="1"/>
</dbReference>
<dbReference type="SUPFAM" id="SSF55298">
    <property type="entry name" value="YjgF-like"/>
    <property type="match status" value="1"/>
</dbReference>
<evidence type="ECO:0000256" key="1">
    <source>
        <dbReference type="ARBA" id="ARBA00010552"/>
    </source>
</evidence>
<dbReference type="GO" id="GO:0005829">
    <property type="term" value="C:cytosol"/>
    <property type="evidence" value="ECO:0007669"/>
    <property type="project" value="TreeGrafter"/>
</dbReference>
<proteinExistence type="inferred from homology"/>
<dbReference type="GO" id="GO:0019239">
    <property type="term" value="F:deaminase activity"/>
    <property type="evidence" value="ECO:0007669"/>
    <property type="project" value="TreeGrafter"/>
</dbReference>
<accession>A0A158EQR8</accession>
<evidence type="ECO:0000313" key="2">
    <source>
        <dbReference type="EMBL" id="SAL09924.1"/>
    </source>
</evidence>
<dbReference type="Pfam" id="PF01042">
    <property type="entry name" value="Ribonuc_L-PSP"/>
    <property type="match status" value="1"/>
</dbReference>
<dbReference type="PANTHER" id="PTHR11803">
    <property type="entry name" value="2-IMINOBUTANOATE/2-IMINOPROPANOATE DEAMINASE RIDA"/>
    <property type="match status" value="1"/>
</dbReference>
<dbReference type="InterPro" id="IPR019897">
    <property type="entry name" value="RidA_CS"/>
</dbReference>
<comment type="similarity">
    <text evidence="1">Belongs to the RutC family.</text>
</comment>
<evidence type="ECO:0000313" key="3">
    <source>
        <dbReference type="Proteomes" id="UP000055019"/>
    </source>
</evidence>
<dbReference type="InterPro" id="IPR035959">
    <property type="entry name" value="RutC-like_sf"/>
</dbReference>
<dbReference type="EMBL" id="FCOM02000001">
    <property type="protein sequence ID" value="SAL09924.1"/>
    <property type="molecule type" value="Genomic_DNA"/>
</dbReference>
<organism evidence="2 3">
    <name type="scientific">Caballeronia arvi</name>
    <dbReference type="NCBI Taxonomy" id="1777135"/>
    <lineage>
        <taxon>Bacteria</taxon>
        <taxon>Pseudomonadati</taxon>
        <taxon>Pseudomonadota</taxon>
        <taxon>Betaproteobacteria</taxon>
        <taxon>Burkholderiales</taxon>
        <taxon>Burkholderiaceae</taxon>
        <taxon>Caballeronia</taxon>
    </lineage>
</organism>
<dbReference type="AlphaFoldDB" id="A0A158EQR8"/>
<gene>
    <name evidence="2" type="ORF">AWB74_00052</name>
</gene>
<name>A0A158EQR8_9BURK</name>
<protein>
    <submittedName>
        <fullName evidence="2">2-aminomuconate deaminase</fullName>
    </submittedName>
</protein>
<dbReference type="Proteomes" id="UP000055019">
    <property type="component" value="Unassembled WGS sequence"/>
</dbReference>
<comment type="caution">
    <text evidence="2">The sequence shown here is derived from an EMBL/GenBank/DDBJ whole genome shotgun (WGS) entry which is preliminary data.</text>
</comment>
<dbReference type="InterPro" id="IPR006175">
    <property type="entry name" value="YjgF/YER057c/UK114"/>
</dbReference>
<dbReference type="CDD" id="cd00448">
    <property type="entry name" value="YjgF_YER057c_UK114_family"/>
    <property type="match status" value="1"/>
</dbReference>
<reference evidence="2" key="1">
    <citation type="submission" date="2016-01" db="EMBL/GenBank/DDBJ databases">
        <authorList>
            <person name="Peeters C."/>
        </authorList>
    </citation>
    <scope>NUCLEOTIDE SEQUENCE [LARGE SCALE GENOMIC DNA]</scope>
    <source>
        <strain evidence="2">LMG 29317</strain>
    </source>
</reference>